<keyword evidence="2" id="KW-0812">Transmembrane</keyword>
<dbReference type="InParanoid" id="E4Y0A3"/>
<evidence type="ECO:0000313" key="3">
    <source>
        <dbReference type="EMBL" id="CBY15315.1"/>
    </source>
</evidence>
<gene>
    <name evidence="3" type="ORF">GSOID_T00012216001</name>
</gene>
<feature type="non-terminal residue" evidence="3">
    <location>
        <position position="1"/>
    </location>
</feature>
<dbReference type="Proteomes" id="UP000001307">
    <property type="component" value="Unassembled WGS sequence"/>
</dbReference>
<feature type="region of interest" description="Disordered" evidence="1">
    <location>
        <begin position="260"/>
        <end position="282"/>
    </location>
</feature>
<evidence type="ECO:0000256" key="1">
    <source>
        <dbReference type="SAM" id="MobiDB-lite"/>
    </source>
</evidence>
<keyword evidence="2" id="KW-1133">Transmembrane helix</keyword>
<keyword evidence="2" id="KW-0472">Membrane</keyword>
<proteinExistence type="predicted"/>
<evidence type="ECO:0000313" key="4">
    <source>
        <dbReference type="Proteomes" id="UP000001307"/>
    </source>
</evidence>
<accession>E4Y0A3</accession>
<name>E4Y0A3_OIKDI</name>
<sequence length="304" mass="34784">NFRERPFHVPKLQTSDGQTRSISKSETWTSLHHIEPSQNWRTLKPTIKNFNKAENLQLVAIPSCSKINIQNTSFSSLLSNPTFKYFITQFFSILSFLSRVNVDTKTGSLTRFETTNTSNILSKTKLKLLLSPSKNKQRKKMEAPDFMNLTYKSKMSNFDWYMEVSVIALLLSIILIHFAWWHMKNVLTKSSEEEEDISCYQDELYTKDRKESFPFLQHMAKQSMFYVFPMLGEAGASPQVSSDDETKPILGKSPSVDGFYIGDHPTDSYSDAPSDDFLSANEAKAQFHDPLTRVSSAPPNNLLY</sequence>
<keyword evidence="4" id="KW-1185">Reference proteome</keyword>
<feature type="transmembrane region" description="Helical" evidence="2">
    <location>
        <begin position="160"/>
        <end position="181"/>
    </location>
</feature>
<evidence type="ECO:0000256" key="2">
    <source>
        <dbReference type="SAM" id="Phobius"/>
    </source>
</evidence>
<organism evidence="3">
    <name type="scientific">Oikopleura dioica</name>
    <name type="common">Tunicate</name>
    <dbReference type="NCBI Taxonomy" id="34765"/>
    <lineage>
        <taxon>Eukaryota</taxon>
        <taxon>Metazoa</taxon>
        <taxon>Chordata</taxon>
        <taxon>Tunicata</taxon>
        <taxon>Appendicularia</taxon>
        <taxon>Copelata</taxon>
        <taxon>Oikopleuridae</taxon>
        <taxon>Oikopleura</taxon>
    </lineage>
</organism>
<dbReference type="OrthoDB" id="10392267at2759"/>
<reference evidence="3" key="1">
    <citation type="journal article" date="2010" name="Science">
        <title>Plasticity of animal genome architecture unmasked by rapid evolution of a pelagic tunicate.</title>
        <authorList>
            <person name="Denoeud F."/>
            <person name="Henriet S."/>
            <person name="Mungpakdee S."/>
            <person name="Aury J.M."/>
            <person name="Da Silva C."/>
            <person name="Brinkmann H."/>
            <person name="Mikhaleva J."/>
            <person name="Olsen L.C."/>
            <person name="Jubin C."/>
            <person name="Canestro C."/>
            <person name="Bouquet J.M."/>
            <person name="Danks G."/>
            <person name="Poulain J."/>
            <person name="Campsteijn C."/>
            <person name="Adamski M."/>
            <person name="Cross I."/>
            <person name="Yadetie F."/>
            <person name="Muffato M."/>
            <person name="Louis A."/>
            <person name="Butcher S."/>
            <person name="Tsagkogeorga G."/>
            <person name="Konrad A."/>
            <person name="Singh S."/>
            <person name="Jensen M.F."/>
            <person name="Cong E.H."/>
            <person name="Eikeseth-Otteraa H."/>
            <person name="Noel B."/>
            <person name="Anthouard V."/>
            <person name="Porcel B.M."/>
            <person name="Kachouri-Lafond R."/>
            <person name="Nishino A."/>
            <person name="Ugolini M."/>
            <person name="Chourrout P."/>
            <person name="Nishida H."/>
            <person name="Aasland R."/>
            <person name="Huzurbazar S."/>
            <person name="Westhof E."/>
            <person name="Delsuc F."/>
            <person name="Lehrach H."/>
            <person name="Reinhardt R."/>
            <person name="Weissenbach J."/>
            <person name="Roy S.W."/>
            <person name="Artiguenave F."/>
            <person name="Postlethwait J.H."/>
            <person name="Manak J.R."/>
            <person name="Thompson E.M."/>
            <person name="Jaillon O."/>
            <person name="Du Pasquier L."/>
            <person name="Boudinot P."/>
            <person name="Liberles D.A."/>
            <person name="Volff J.N."/>
            <person name="Philippe H."/>
            <person name="Lenhard B."/>
            <person name="Roest Crollius H."/>
            <person name="Wincker P."/>
            <person name="Chourrout D."/>
        </authorList>
    </citation>
    <scope>NUCLEOTIDE SEQUENCE [LARGE SCALE GENOMIC DNA]</scope>
</reference>
<dbReference type="EMBL" id="FN653473">
    <property type="protein sequence ID" value="CBY15315.1"/>
    <property type="molecule type" value="Genomic_DNA"/>
</dbReference>
<protein>
    <submittedName>
        <fullName evidence="3">Uncharacterized protein</fullName>
    </submittedName>
</protein>
<dbReference type="AlphaFoldDB" id="E4Y0A3"/>